<protein>
    <submittedName>
        <fullName evidence="2">NmrA family transcriptional regulator</fullName>
    </submittedName>
</protein>
<reference evidence="2 3" key="1">
    <citation type="submission" date="2019-05" db="EMBL/GenBank/DDBJ databases">
        <title>Draft genome sequence of Nonomuraea turkmeniaca DSM 43926.</title>
        <authorList>
            <person name="Saricaoglu S."/>
            <person name="Isik K."/>
        </authorList>
    </citation>
    <scope>NUCLEOTIDE SEQUENCE [LARGE SCALE GENOMIC DNA]</scope>
    <source>
        <strain evidence="2 3">DSM 43926</strain>
    </source>
</reference>
<dbReference type="SUPFAM" id="SSF51735">
    <property type="entry name" value="NAD(P)-binding Rossmann-fold domains"/>
    <property type="match status" value="1"/>
</dbReference>
<dbReference type="InterPro" id="IPR052718">
    <property type="entry name" value="NmrA-type_oxidoreductase"/>
</dbReference>
<dbReference type="AlphaFoldDB" id="A0A5S4F197"/>
<evidence type="ECO:0000259" key="1">
    <source>
        <dbReference type="Pfam" id="PF05368"/>
    </source>
</evidence>
<dbReference type="Gene3D" id="3.40.50.720">
    <property type="entry name" value="NAD(P)-binding Rossmann-like Domain"/>
    <property type="match status" value="1"/>
</dbReference>
<dbReference type="Pfam" id="PF05368">
    <property type="entry name" value="NmrA"/>
    <property type="match status" value="1"/>
</dbReference>
<organism evidence="2 3">
    <name type="scientific">Nonomuraea turkmeniaca</name>
    <dbReference type="NCBI Taxonomy" id="103838"/>
    <lineage>
        <taxon>Bacteria</taxon>
        <taxon>Bacillati</taxon>
        <taxon>Actinomycetota</taxon>
        <taxon>Actinomycetes</taxon>
        <taxon>Streptosporangiales</taxon>
        <taxon>Streptosporangiaceae</taxon>
        <taxon>Nonomuraea</taxon>
    </lineage>
</organism>
<dbReference type="OrthoDB" id="5510591at2"/>
<comment type="caution">
    <text evidence="2">The sequence shown here is derived from an EMBL/GenBank/DDBJ whole genome shotgun (WGS) entry which is preliminary data.</text>
</comment>
<dbReference type="InterPro" id="IPR036291">
    <property type="entry name" value="NAD(P)-bd_dom_sf"/>
</dbReference>
<dbReference type="RefSeq" id="WP_138672281.1">
    <property type="nucleotide sequence ID" value="NZ_VCKY01000219.1"/>
</dbReference>
<sequence length="285" mass="29016">MILVTGVSGALGGSILDGLRARGLEVAGASSSGDGAAVRHADFDRPETLAAAFAGVDVLVFVSAGYAEDDVVLARHGAVVRAAATAGVKHVIYTSLAGSGDRLTIALAHRWTEARLAEAPFDVTILRNGLYAELIAGMALTGAGSGVLALPFGDGRVPVVARDDLAAVAVRVAAETWADLAAGAPRRHAGSTYELEGVSAVGGHDLAEVLGEVLGRTVEYRTVAVGEVRPLLAGLEAYQVGHTVSIFSTINAGLLEAGHNDLPAFLEPRPARDVIAATVKSGLEG</sequence>
<feature type="domain" description="NmrA-like" evidence="1">
    <location>
        <begin position="2"/>
        <end position="231"/>
    </location>
</feature>
<evidence type="ECO:0000313" key="3">
    <source>
        <dbReference type="Proteomes" id="UP000309128"/>
    </source>
</evidence>
<dbReference type="PANTHER" id="PTHR47129">
    <property type="entry name" value="QUINONE OXIDOREDUCTASE 2"/>
    <property type="match status" value="1"/>
</dbReference>
<name>A0A5S4F197_9ACTN</name>
<evidence type="ECO:0000313" key="2">
    <source>
        <dbReference type="EMBL" id="TMR09734.1"/>
    </source>
</evidence>
<gene>
    <name evidence="2" type="ORF">ETD86_42430</name>
</gene>
<proteinExistence type="predicted"/>
<dbReference type="EMBL" id="VCKY01000219">
    <property type="protein sequence ID" value="TMR09734.1"/>
    <property type="molecule type" value="Genomic_DNA"/>
</dbReference>
<dbReference type="InterPro" id="IPR008030">
    <property type="entry name" value="NmrA-like"/>
</dbReference>
<dbReference type="Gene3D" id="3.90.25.10">
    <property type="entry name" value="UDP-galactose 4-epimerase, domain 1"/>
    <property type="match status" value="1"/>
</dbReference>
<dbReference type="Proteomes" id="UP000309128">
    <property type="component" value="Unassembled WGS sequence"/>
</dbReference>
<accession>A0A5S4F197</accession>
<keyword evidence="3" id="KW-1185">Reference proteome</keyword>
<dbReference type="PANTHER" id="PTHR47129:SF1">
    <property type="entry name" value="NMRA-LIKE DOMAIN-CONTAINING PROTEIN"/>
    <property type="match status" value="1"/>
</dbReference>